<protein>
    <recommendedName>
        <fullName evidence="3">PPE family domain-containing protein</fullName>
    </recommendedName>
</protein>
<evidence type="ECO:0000313" key="1">
    <source>
        <dbReference type="EMBL" id="GAA4619353.1"/>
    </source>
</evidence>
<gene>
    <name evidence="1" type="ORF">GCM10023195_87430</name>
</gene>
<reference evidence="2" key="1">
    <citation type="journal article" date="2019" name="Int. J. Syst. Evol. Microbiol.">
        <title>The Global Catalogue of Microorganisms (GCM) 10K type strain sequencing project: providing services to taxonomists for standard genome sequencing and annotation.</title>
        <authorList>
            <consortium name="The Broad Institute Genomics Platform"/>
            <consortium name="The Broad Institute Genome Sequencing Center for Infectious Disease"/>
            <person name="Wu L."/>
            <person name="Ma J."/>
        </authorList>
    </citation>
    <scope>NUCLEOTIDE SEQUENCE [LARGE SCALE GENOMIC DNA]</scope>
    <source>
        <strain evidence="2">JCM 17938</strain>
    </source>
</reference>
<dbReference type="Proteomes" id="UP001500212">
    <property type="component" value="Unassembled WGS sequence"/>
</dbReference>
<proteinExistence type="predicted"/>
<sequence>MTDSFVVDLNQLLGAGRVTLPHLAWTYATLNNRVADTVGFDNTAFAPCPATGGVQDQLRAPWTALRNRLQDVLGRSAKSFEEAGTALVHVAAHYEAAEADAATKVREAWRGGAPDAVISIPEDKVLPPPPPHVIMTRK</sequence>
<evidence type="ECO:0008006" key="3">
    <source>
        <dbReference type="Google" id="ProtNLM"/>
    </source>
</evidence>
<name>A0ABP8U0J7_9ACTN</name>
<comment type="caution">
    <text evidence="1">The sequence shown here is derived from an EMBL/GenBank/DDBJ whole genome shotgun (WGS) entry which is preliminary data.</text>
</comment>
<dbReference type="EMBL" id="BAABHJ010000041">
    <property type="protein sequence ID" value="GAA4619353.1"/>
    <property type="molecule type" value="Genomic_DNA"/>
</dbReference>
<evidence type="ECO:0000313" key="2">
    <source>
        <dbReference type="Proteomes" id="UP001500212"/>
    </source>
</evidence>
<keyword evidence="2" id="KW-1185">Reference proteome</keyword>
<dbReference type="RefSeq" id="WP_345367519.1">
    <property type="nucleotide sequence ID" value="NZ_BAABHJ010000041.1"/>
</dbReference>
<accession>A0ABP8U0J7</accession>
<organism evidence="1 2">
    <name type="scientific">Actinoallomurus liliacearum</name>
    <dbReference type="NCBI Taxonomy" id="1080073"/>
    <lineage>
        <taxon>Bacteria</taxon>
        <taxon>Bacillati</taxon>
        <taxon>Actinomycetota</taxon>
        <taxon>Actinomycetes</taxon>
        <taxon>Streptosporangiales</taxon>
        <taxon>Thermomonosporaceae</taxon>
        <taxon>Actinoallomurus</taxon>
    </lineage>
</organism>